<name>A0A672UB70_STRHB</name>
<reference evidence="3" key="3">
    <citation type="submission" date="2025-09" db="UniProtKB">
        <authorList>
            <consortium name="Ensembl"/>
        </authorList>
    </citation>
    <scope>IDENTIFICATION</scope>
</reference>
<dbReference type="GO" id="GO:0010628">
    <property type="term" value="P:positive regulation of gene expression"/>
    <property type="evidence" value="ECO:0007669"/>
    <property type="project" value="Ensembl"/>
</dbReference>
<dbReference type="GO" id="GO:0000977">
    <property type="term" value="F:RNA polymerase II transcription regulatory region sequence-specific DNA binding"/>
    <property type="evidence" value="ECO:0007669"/>
    <property type="project" value="Ensembl"/>
</dbReference>
<dbReference type="AlphaFoldDB" id="A0A672UB70"/>
<accession>A0A672UB70</accession>
<dbReference type="GO" id="GO:0051881">
    <property type="term" value="P:regulation of mitochondrial membrane potential"/>
    <property type="evidence" value="ECO:0007669"/>
    <property type="project" value="Ensembl"/>
</dbReference>
<dbReference type="InterPro" id="IPR040126">
    <property type="entry name" value="STOX1/2"/>
</dbReference>
<feature type="region of interest" description="Disordered" evidence="1">
    <location>
        <begin position="801"/>
        <end position="820"/>
    </location>
</feature>
<dbReference type="PANTHER" id="PTHR22437">
    <property type="entry name" value="WINGED HELIX DOMAIN-CONTAINING PROTEIN"/>
    <property type="match status" value="1"/>
</dbReference>
<dbReference type="GO" id="GO:1902882">
    <property type="term" value="P:regulation of response to oxidative stress"/>
    <property type="evidence" value="ECO:0007669"/>
    <property type="project" value="Ensembl"/>
</dbReference>
<dbReference type="OMA" id="PHTYFIT"/>
<evidence type="ECO:0000259" key="2">
    <source>
        <dbReference type="Pfam" id="PF10264"/>
    </source>
</evidence>
<reference evidence="3" key="2">
    <citation type="submission" date="2025-08" db="UniProtKB">
        <authorList>
            <consortium name="Ensembl"/>
        </authorList>
    </citation>
    <scope>IDENTIFICATION</scope>
</reference>
<dbReference type="Pfam" id="PF10264">
    <property type="entry name" value="WHD_Storkhead"/>
    <property type="match status" value="1"/>
</dbReference>
<dbReference type="InterPro" id="IPR019391">
    <property type="entry name" value="Storkhead-box_WHD"/>
</dbReference>
<evidence type="ECO:0000313" key="3">
    <source>
        <dbReference type="Ensembl" id="ENSSHBP00005012344.1"/>
    </source>
</evidence>
<feature type="compositionally biased region" description="Polar residues" evidence="1">
    <location>
        <begin position="569"/>
        <end position="580"/>
    </location>
</feature>
<dbReference type="GO" id="GO:1900087">
    <property type="term" value="P:positive regulation of G1/S transition of mitotic cell cycle"/>
    <property type="evidence" value="ECO:0007669"/>
    <property type="project" value="Ensembl"/>
</dbReference>
<feature type="region of interest" description="Disordered" evidence="1">
    <location>
        <begin position="436"/>
        <end position="470"/>
    </location>
</feature>
<dbReference type="GO" id="GO:0005654">
    <property type="term" value="C:nucleoplasm"/>
    <property type="evidence" value="ECO:0007669"/>
    <property type="project" value="Ensembl"/>
</dbReference>
<feature type="compositionally biased region" description="Basic and acidic residues" evidence="1">
    <location>
        <begin position="533"/>
        <end position="552"/>
    </location>
</feature>
<dbReference type="GO" id="GO:0005829">
    <property type="term" value="C:cytosol"/>
    <property type="evidence" value="ECO:0007669"/>
    <property type="project" value="Ensembl"/>
</dbReference>
<dbReference type="GeneTree" id="ENSGT00520000055589"/>
<dbReference type="GO" id="GO:1901858">
    <property type="term" value="P:regulation of mitochondrial DNA metabolic process"/>
    <property type="evidence" value="ECO:0007669"/>
    <property type="project" value="Ensembl"/>
</dbReference>
<dbReference type="Proteomes" id="UP000472266">
    <property type="component" value="Chromosome 6"/>
</dbReference>
<dbReference type="GO" id="GO:0071500">
    <property type="term" value="P:cellular response to nitrosative stress"/>
    <property type="evidence" value="ECO:0007669"/>
    <property type="project" value="Ensembl"/>
</dbReference>
<dbReference type="PANTHER" id="PTHR22437:SF1">
    <property type="entry name" value="STORKHEAD-BOX PROTEIN 1"/>
    <property type="match status" value="1"/>
</dbReference>
<reference evidence="3 4" key="1">
    <citation type="submission" date="2019-11" db="EMBL/GenBank/DDBJ databases">
        <title>Strigops habroptila (kakapo) genome, bStrHab1, primary haplotype, v2.</title>
        <authorList>
            <person name="Jarvis E.D."/>
            <person name="Howard J."/>
            <person name="Rhie A."/>
            <person name="Phillippy A."/>
            <person name="Korlach J."/>
            <person name="Digby A."/>
            <person name="Iorns D."/>
            <person name="Eason D."/>
            <person name="Robertson B."/>
            <person name="Raemaekers T."/>
            <person name="Howe K."/>
            <person name="Lewin H."/>
            <person name="Damas J."/>
            <person name="Hastie A."/>
            <person name="Tracey A."/>
            <person name="Chow W."/>
            <person name="Fedrigo O."/>
        </authorList>
    </citation>
    <scope>NUCLEOTIDE SEQUENCE [LARGE SCALE GENOMIC DNA]</scope>
</reference>
<keyword evidence="4" id="KW-1185">Reference proteome</keyword>
<feature type="domain" description="Winged helix Storkhead-box1" evidence="2">
    <location>
        <begin position="130"/>
        <end position="208"/>
    </location>
</feature>
<dbReference type="Ensembl" id="ENSSHBT00005014882.1">
    <property type="protein sequence ID" value="ENSSHBP00005012344.1"/>
    <property type="gene ID" value="ENSSHBG00005010818.1"/>
</dbReference>
<dbReference type="GO" id="GO:0010821">
    <property type="term" value="P:regulation of mitochondrion organization"/>
    <property type="evidence" value="ECO:0007669"/>
    <property type="project" value="Ensembl"/>
</dbReference>
<dbReference type="GO" id="GO:0010629">
    <property type="term" value="P:negative regulation of gene expression"/>
    <property type="evidence" value="ECO:0007669"/>
    <property type="project" value="Ensembl"/>
</dbReference>
<dbReference type="GO" id="GO:0005813">
    <property type="term" value="C:centrosome"/>
    <property type="evidence" value="ECO:0007669"/>
    <property type="project" value="Ensembl"/>
</dbReference>
<organism evidence="3 4">
    <name type="scientific">Strigops habroptila</name>
    <name type="common">Kakapo</name>
    <dbReference type="NCBI Taxonomy" id="2489341"/>
    <lineage>
        <taxon>Eukaryota</taxon>
        <taxon>Metazoa</taxon>
        <taxon>Chordata</taxon>
        <taxon>Craniata</taxon>
        <taxon>Vertebrata</taxon>
        <taxon>Euteleostomi</taxon>
        <taxon>Archelosauria</taxon>
        <taxon>Archosauria</taxon>
        <taxon>Dinosauria</taxon>
        <taxon>Saurischia</taxon>
        <taxon>Theropoda</taxon>
        <taxon>Coelurosauria</taxon>
        <taxon>Aves</taxon>
        <taxon>Neognathae</taxon>
        <taxon>Neoaves</taxon>
        <taxon>Telluraves</taxon>
        <taxon>Australaves</taxon>
        <taxon>Psittaciformes</taxon>
        <taxon>Psittacidae</taxon>
        <taxon>Strigops</taxon>
    </lineage>
</organism>
<evidence type="ECO:0000256" key="1">
    <source>
        <dbReference type="SAM" id="MobiDB-lite"/>
    </source>
</evidence>
<feature type="compositionally biased region" description="Basic residues" evidence="1">
    <location>
        <begin position="440"/>
        <end position="461"/>
    </location>
</feature>
<protein>
    <submittedName>
        <fullName evidence="3">Storkhead box 1</fullName>
    </submittedName>
</protein>
<dbReference type="InParanoid" id="A0A672UB70"/>
<dbReference type="GO" id="GO:0010971">
    <property type="term" value="P:positive regulation of G2/M transition of mitotic cell cycle"/>
    <property type="evidence" value="ECO:0007669"/>
    <property type="project" value="Ensembl"/>
</dbReference>
<proteinExistence type="predicted"/>
<dbReference type="GO" id="GO:0001650">
    <property type="term" value="C:fibrillar center"/>
    <property type="evidence" value="ECO:0007669"/>
    <property type="project" value="Ensembl"/>
</dbReference>
<sequence length="952" mass="107102">SFFSPRSCMRSMSYCMCRLQVSPCFVLCHQLSGKILISGFPTSFAGTMQEVLAGLALTGLAILQRGEGQCLSFRDLWTRELRRKTKTLFSPLGWGAVTGELGHPLSPSELLLSSCRTGTILLCDVTPVLMNPLSQSHSISLAEGICRTISDMNADLVMVTQETLVDQLVKNYPGIAVPSHNILYNILGALIKARKIYHTGEGYFIVTPNTYFITNDAKEDNRRVPLEDSCCCSSPSITYLVNIGLCADLVKENIPMVSCYRSCHCFPGQNMLYEKRHIQLINYECNGGYKKSCSELKPSIQTQGISTSGENHFWDTIKSLTSVRQKMKSKRFGLSLFWRSASKKEKHKEEYSTFSAQFPPEEWPVRDEDDLDNIPRDVEHEIIKRINPALTVDNLIKHTILTQKFEEQKNCISKSTSAEVSIVRLNHLAKDCIQKTQNKTAKHTRKTKSKKEKQISRRNRTSHIQELTSQNQKLEDNLLLPIGNQQPSNVAVASHVLYKKQIKNPFQGLSWRRNYCTKGHKGTMNSQLKSRTRKQERALQRPRSLDSSKTFDYETEQLATKTQADKAKQSTPQTNKSSLQLKKDSLGENFSHPQGSTLQRDNTNKYFLESNILEKNIYRRTVKNSGDNKTSLHSYTEENGECKGDTKFSLHLKDEHCRCKADTVCELLANEFQNVHLSNYTANVNPVKKKGVKYRQKTGKKSELMFKYDCASHPGSMKLGSDGFIDNCHLLYEKAHDSDTCNTLHLDDNPEGKEPCHLPPGHAFSDRRDWIKAAQKLGTAMTLKNCKVNTYPIQYDTTVTKHHSGDHGYEESATSAKSIDGSKEYPKPDFMEESCLCSQVLPIGHRKEEETGLAECAKASAVADSRHTVKTGSDADTLQNFTYEMGEAAACCALGSQIKEIKNPPGKKDLLFKNACTVISGQTHSERTENHSITGDSGIDSPRFWQKYCCKS</sequence>
<gene>
    <name evidence="3" type="primary">STOX1</name>
</gene>
<dbReference type="GO" id="GO:0006357">
    <property type="term" value="P:regulation of transcription by RNA polymerase II"/>
    <property type="evidence" value="ECO:0007669"/>
    <property type="project" value="Ensembl"/>
</dbReference>
<feature type="region of interest" description="Disordered" evidence="1">
    <location>
        <begin position="517"/>
        <end position="580"/>
    </location>
</feature>
<evidence type="ECO:0000313" key="4">
    <source>
        <dbReference type="Proteomes" id="UP000472266"/>
    </source>
</evidence>